<dbReference type="EMBL" id="JARMAB010000011">
    <property type="protein sequence ID" value="MED1203130.1"/>
    <property type="molecule type" value="Genomic_DNA"/>
</dbReference>
<dbReference type="InterPro" id="IPR053525">
    <property type="entry name" value="Sortase_D"/>
</dbReference>
<comment type="caution">
    <text evidence="3">The sequence shown here is derived from an EMBL/GenBank/DDBJ whole genome shotgun (WGS) entry which is preliminary data.</text>
</comment>
<keyword evidence="1" id="KW-0378">Hydrolase</keyword>
<keyword evidence="2" id="KW-1133">Transmembrane helix</keyword>
<sequence>MESDEGMTQKAGRLLILIVSIILLAAGIALIIKNIQPFMAGNKVPKIAIKPASSLKPNATKQKKQSIPLYASAPAMGSVIGTLKIPKLGAALSIYEGANEDELAKGVGHFARSVLPGEKDNTVLSGHRDTVFRKLGEVGINDLLIVQTSAGVFTYKVYKVRIVDADDRTVIVPKPRATLTVTTCYPFYYIGDAPKRYILVANLIHEKLTQA</sequence>
<feature type="transmembrane region" description="Helical" evidence="2">
    <location>
        <begin position="12"/>
        <end position="32"/>
    </location>
</feature>
<keyword evidence="4" id="KW-1185">Reference proteome</keyword>
<dbReference type="CDD" id="cd05828">
    <property type="entry name" value="Sortase_D_1"/>
    <property type="match status" value="1"/>
</dbReference>
<dbReference type="InterPro" id="IPR005754">
    <property type="entry name" value="Sortase"/>
</dbReference>
<dbReference type="Pfam" id="PF04203">
    <property type="entry name" value="Sortase"/>
    <property type="match status" value="1"/>
</dbReference>
<reference evidence="3 4" key="1">
    <citation type="submission" date="2023-03" db="EMBL/GenBank/DDBJ databases">
        <title>Bacillus Genome Sequencing.</title>
        <authorList>
            <person name="Dunlap C."/>
        </authorList>
    </citation>
    <scope>NUCLEOTIDE SEQUENCE [LARGE SCALE GENOMIC DNA]</scope>
    <source>
        <strain evidence="3 4">B-23453</strain>
    </source>
</reference>
<accession>A0ABU6MJA6</accession>
<protein>
    <submittedName>
        <fullName evidence="3">Class D sortase</fullName>
    </submittedName>
</protein>
<dbReference type="InterPro" id="IPR041999">
    <property type="entry name" value="Sortase_D_1"/>
</dbReference>
<dbReference type="Gene3D" id="2.40.260.10">
    <property type="entry name" value="Sortase"/>
    <property type="match status" value="1"/>
</dbReference>
<gene>
    <name evidence="3" type="ORF">P4T90_08565</name>
</gene>
<proteinExistence type="predicted"/>
<dbReference type="SUPFAM" id="SSF63817">
    <property type="entry name" value="Sortase"/>
    <property type="match status" value="1"/>
</dbReference>
<dbReference type="RefSeq" id="WP_232317612.1">
    <property type="nucleotide sequence ID" value="NZ_JARMAB010000011.1"/>
</dbReference>
<keyword evidence="2" id="KW-0472">Membrane</keyword>
<keyword evidence="2" id="KW-0812">Transmembrane</keyword>
<dbReference type="Proteomes" id="UP001341444">
    <property type="component" value="Unassembled WGS sequence"/>
</dbReference>
<evidence type="ECO:0000313" key="3">
    <source>
        <dbReference type="EMBL" id="MED1203130.1"/>
    </source>
</evidence>
<dbReference type="NCBIfam" id="TIGR01076">
    <property type="entry name" value="sortase_fam"/>
    <property type="match status" value="1"/>
</dbReference>
<organism evidence="3 4">
    <name type="scientific">Heyndrickxia acidicola</name>
    <dbReference type="NCBI Taxonomy" id="209389"/>
    <lineage>
        <taxon>Bacteria</taxon>
        <taxon>Bacillati</taxon>
        <taxon>Bacillota</taxon>
        <taxon>Bacilli</taxon>
        <taxon>Bacillales</taxon>
        <taxon>Bacillaceae</taxon>
        <taxon>Heyndrickxia</taxon>
    </lineage>
</organism>
<evidence type="ECO:0000256" key="1">
    <source>
        <dbReference type="ARBA" id="ARBA00022801"/>
    </source>
</evidence>
<dbReference type="InterPro" id="IPR023365">
    <property type="entry name" value="Sortase_dom-sf"/>
</dbReference>
<name>A0ABU6MJA6_9BACI</name>
<evidence type="ECO:0000256" key="2">
    <source>
        <dbReference type="SAM" id="Phobius"/>
    </source>
</evidence>
<dbReference type="NCBIfam" id="NF033746">
    <property type="entry name" value="class_D_sortase"/>
    <property type="match status" value="1"/>
</dbReference>
<evidence type="ECO:0000313" key="4">
    <source>
        <dbReference type="Proteomes" id="UP001341444"/>
    </source>
</evidence>